<organism evidence="1">
    <name type="scientific">Zea mays</name>
    <name type="common">Maize</name>
    <dbReference type="NCBI Taxonomy" id="4577"/>
    <lineage>
        <taxon>Eukaryota</taxon>
        <taxon>Viridiplantae</taxon>
        <taxon>Streptophyta</taxon>
        <taxon>Embryophyta</taxon>
        <taxon>Tracheophyta</taxon>
        <taxon>Spermatophyta</taxon>
        <taxon>Magnoliopsida</taxon>
        <taxon>Liliopsida</taxon>
        <taxon>Poales</taxon>
        <taxon>Poaceae</taxon>
        <taxon>PACMAD clade</taxon>
        <taxon>Panicoideae</taxon>
        <taxon>Andropogonodae</taxon>
        <taxon>Andropogoneae</taxon>
        <taxon>Tripsacinae</taxon>
        <taxon>Zea</taxon>
    </lineage>
</organism>
<proteinExistence type="evidence at transcript level"/>
<dbReference type="EMBL" id="BT086957">
    <property type="protein sequence ID" value="ACR37310.1"/>
    <property type="molecule type" value="mRNA"/>
</dbReference>
<protein>
    <submittedName>
        <fullName evidence="1">Uncharacterized protein</fullName>
    </submittedName>
</protein>
<evidence type="ECO:0000313" key="1">
    <source>
        <dbReference type="EMBL" id="ACR37310.1"/>
    </source>
</evidence>
<sequence>MERIGNQLGQQFLGRLSSISIQISSQLLPLVPCHLSRRRCRAFEPSGALGRYHSIRWPLPRRHHP</sequence>
<name>C4J810_MAIZE</name>
<accession>C4J810</accession>
<reference evidence="1" key="1">
    <citation type="journal article" date="2009" name="PLoS Genet.">
        <title>Sequencing, mapping, and analysis of 27,455 maize full-length cDNAs.</title>
        <authorList>
            <person name="Soderlund C."/>
            <person name="Descour A."/>
            <person name="Kudrna D."/>
            <person name="Bomhoff M."/>
            <person name="Boyd L."/>
            <person name="Currie J."/>
            <person name="Angelova A."/>
            <person name="Collura K."/>
            <person name="Wissotski M."/>
            <person name="Ashley E."/>
            <person name="Morrow D."/>
            <person name="Fernandes J."/>
            <person name="Walbot V."/>
            <person name="Yu Y."/>
        </authorList>
    </citation>
    <scope>NUCLEOTIDE SEQUENCE</scope>
    <source>
        <strain evidence="1">B73</strain>
    </source>
</reference>
<dbReference type="AlphaFoldDB" id="C4J810"/>